<name>A0A0W0RQ91_LEGBO</name>
<dbReference type="Proteomes" id="UP000054695">
    <property type="component" value="Unassembled WGS sequence"/>
</dbReference>
<comment type="caution">
    <text evidence="2">The sequence shown here is derived from an EMBL/GenBank/DDBJ whole genome shotgun (WGS) entry which is preliminary data.</text>
</comment>
<dbReference type="PATRIC" id="fig|447.4.peg.2024"/>
<feature type="region of interest" description="Disordered" evidence="1">
    <location>
        <begin position="26"/>
        <end position="55"/>
    </location>
</feature>
<evidence type="ECO:0000313" key="2">
    <source>
        <dbReference type="EMBL" id="KTC73253.1"/>
    </source>
</evidence>
<keyword evidence="3" id="KW-1185">Reference proteome</keyword>
<evidence type="ECO:0000256" key="1">
    <source>
        <dbReference type="SAM" id="MobiDB-lite"/>
    </source>
</evidence>
<gene>
    <name evidence="2" type="ORF">Lboz_1899</name>
</gene>
<sequence length="55" mass="6440">MTKKVPKNFGKSMDWTVTTDKKQINSLNKNTRTIARQLDKNPLPEKEQLNPEKKQ</sequence>
<evidence type="ECO:0000313" key="3">
    <source>
        <dbReference type="Proteomes" id="UP000054695"/>
    </source>
</evidence>
<dbReference type="RefSeq" id="WP_165483283.1">
    <property type="nucleotide sequence ID" value="NZ_CAAAIY010000015.1"/>
</dbReference>
<protein>
    <submittedName>
        <fullName evidence="2">Uncharacterized protein</fullName>
    </submittedName>
</protein>
<accession>A0A0W0RQ91</accession>
<organism evidence="2 3">
    <name type="scientific">Legionella bozemanae</name>
    <name type="common">Fluoribacter bozemanae</name>
    <dbReference type="NCBI Taxonomy" id="447"/>
    <lineage>
        <taxon>Bacteria</taxon>
        <taxon>Pseudomonadati</taxon>
        <taxon>Pseudomonadota</taxon>
        <taxon>Gammaproteobacteria</taxon>
        <taxon>Legionellales</taxon>
        <taxon>Legionellaceae</taxon>
        <taxon>Legionella</taxon>
    </lineage>
</organism>
<reference evidence="2 3" key="1">
    <citation type="submission" date="2015-11" db="EMBL/GenBank/DDBJ databases">
        <title>Genomic analysis of 38 Legionella species identifies large and diverse effector repertoires.</title>
        <authorList>
            <person name="Burstein D."/>
            <person name="Amaro F."/>
            <person name="Zusman T."/>
            <person name="Lifshitz Z."/>
            <person name="Cohen O."/>
            <person name="Gilbert J.A."/>
            <person name="Pupko T."/>
            <person name="Shuman H.A."/>
            <person name="Segal G."/>
        </authorList>
    </citation>
    <scope>NUCLEOTIDE SEQUENCE [LARGE SCALE GENOMIC DNA]</scope>
    <source>
        <strain evidence="2 3">WIGA</strain>
    </source>
</reference>
<proteinExistence type="predicted"/>
<dbReference type="EMBL" id="LNXU01000019">
    <property type="protein sequence ID" value="KTC73253.1"/>
    <property type="molecule type" value="Genomic_DNA"/>
</dbReference>
<feature type="compositionally biased region" description="Basic and acidic residues" evidence="1">
    <location>
        <begin position="37"/>
        <end position="55"/>
    </location>
</feature>
<dbReference type="AlphaFoldDB" id="A0A0W0RQ91"/>